<feature type="compositionally biased region" description="Basic and acidic residues" evidence="1">
    <location>
        <begin position="824"/>
        <end position="837"/>
    </location>
</feature>
<dbReference type="Proteomes" id="UP001355056">
    <property type="component" value="Unassembled WGS sequence"/>
</dbReference>
<feature type="region of interest" description="Disordered" evidence="1">
    <location>
        <begin position="1298"/>
        <end position="1320"/>
    </location>
</feature>
<dbReference type="EMBL" id="JAXGFP010000001">
    <property type="protein sequence ID" value="MEG3182699.1"/>
    <property type="molecule type" value="Genomic_DNA"/>
</dbReference>
<feature type="compositionally biased region" description="Basic and acidic residues" evidence="1">
    <location>
        <begin position="1303"/>
        <end position="1312"/>
    </location>
</feature>
<feature type="compositionally biased region" description="Low complexity" evidence="1">
    <location>
        <begin position="473"/>
        <end position="488"/>
    </location>
</feature>
<feature type="compositionally biased region" description="Polar residues" evidence="1">
    <location>
        <begin position="499"/>
        <end position="508"/>
    </location>
</feature>
<sequence length="2402" mass="256815">MADLWDDFEAGTAAKPQASDDLWGDFDRAPVDFSGVQATADSTARPAIPNVSVGAPTPVALGDVVEPEGIAGGDLLGGILGAITNPAAALGQITAPIARGIADTEFADTFQRGAASAVAGVTHTLGDLIDQAVQQSNPVPLWLDAAGVAVPEAVSDPLGARAMAADALGANREIAAEREAAMAEIGDMPGLGDYLTDPTAALQIQGQRLGTMATESAPLFAAALATRSPAAGSALMGGVTGGQTYTDLRGDGIGRLDAAEAGALSALAEAAGEGVSLPRVMGDGGVAQAALAEGLQELGVSLAQTNITGQATGNETPVLQQITDALEAAGVGGLVGGGANAAISAPRLLQREQAAPPAPAPAPLGDPEPAPRTAPQAQDDAIAPEDDADIAELLVRNLLDPAVAAELGIEPESTPAPVLDEARIAAALGDPEPADPDARFRRPAPESAPAAPPALEAPEVRTSQPAQILTPEQSGQASAPQSAPAGAGADLGKLYQRGNGKNNSSAQALQLPDGTWHVRSRKAGRWQDWEARDSFDPSPAFGYRETAMGGGAVNVPGVGRVPVAKADVESRREADYNPLLDMIAGAGGISREDAARMGVDPAELNARRGIRPLYGKNGIPLDSLREMMIEEGYFPDEDPNAPPTIDLNDVWDMVSRALAGEPVGPLNDDRMLELQMQVQADRYGPEETPADRDPDEDLAAWFDEVESEAGEAVSIGDEAELLSIAELAQRAADAGVHDFDLTQSENEPDGAYAARLWQEIYRAEADRGTDRQAEAGGIRVRVQEGEGGQAGFSLQADPSPRPQEVAPPPSAGLFGAPSARDFIDDAQRSRDARRDGKTGTGRTDMLAGDGELFAGARPAQAIVDQPTSEALESVEDQTDSPAFKRWFGDSKVVDADGEPLVVYHGTEDTPFEVFDRAKAGDGPSKFGFWFAEDESFADLFGGNKIATYLKMEKPKRISSGRWDAIRDRHAKDGTWFERWRDELIAQGFDGLMVEGESFTTSRGLVLKDPSVLAVFQPTQIKSATGNSGAFDPADPSILASEEAAELSESDLTPSERAAFNRSPARSAEQSRESGEDAADLLGLREAIDAALGPVAAKVKYLDGIAGLPERLRAGVERRMEQRSGRGRTAALYDPVTKDVYLFTDVVTTPERAVWNAAHEIAGHKGLRALLGDKLDPALRIAMQNPTVAKVADAITKERKLGGDERLLATEEALAELAAAVRTGDYAHIESRYNVPVPEGIRAKVARAVENFLRRLKVLFNGLVGLEPFTDEDVRGLLEAAWQAVDGDAATTVGADSLASMEPDDYRGEHEAPDSSSGSPLWNVALNGSYPDDVYSANGLRYYGTGEASWDSEAYNLIRRMREKPNGFVEVYRAVPKSIKGNKIQRGSWVTPVRSYAEDHGEGALNGDYRIQKMTVRPRDLWTNGDSWVEWGYDPQPHDPASEVAKREGRPYVPERDSILESVEAGNRAEQRRNEAADALEINRGAAGWNYDSGAWEGRKGELSRARASLQDKMLSWRDVQNQIASQVGQAIPDAQNVYRLENLMHGRVKEGLDRIEEAQIVPLMEAMKAAGVKPAALEEYLYARHAKERNAKIAEINPAMPDGGSGMTNAEADAILAGTDKAKLDPLAKRIDAMTRATRRRLLQHGLITQEQHDAMEAQYSAYVPLKGKETAETDFEANSAGPGRGLDTRAQPVKQALGRGAGNRATDIIANVIADSQRSVILAEKARVGRAVMRLVLANPNPALWQVEPVQTERAVDAAGEVYERVVNDWSDPSIVAVRHRGQLYKVQINNKAMAMALNNVGVDQLGVITRYAGAINRYFSAVLTKYNPAFIPVNASRDALFGLVGLASEHGEAAALDAALHYPLAARAAFRQSIRKSGDGQWDTWAKEFANAGGKTGYVAMPSAEDLSRKIGKGGLSSYSPDGLAKAARALGDAVGSINDAVENALRLSAYVTLRKRGKSVDAAAEYAKNLTVNFNRKGMDGSKFNAWFLFYNAAMQGAHRVSKLLRNPKSWAYTGGLVGVQVMAAMAAMGMEDDDGEPLWNKIPDHVKRRNIVLVTPDGGVVTIPMPYGLNVFTYAAGRLTGALLDEEQGKPTNRAGAITGDLLSATVESFSPVPIGEGGLGLLPTVLRIPVNVQTNRNDFGHRIRNEAPYSKFDIPRASMGRPDTLEVFKLIATGMNRIGGGDEYTPPSLSWFDVAPEDVEYLLGELTGGAGRFITDAATWAQKATGDLPMKPQDRPIIKRFVTSIDEQAAQNALFYDRRDTIARSLDRLRDTFQNDGAEAAEKMLAAMPELKGAGFRRRKNASERGPVGSIITSDGRPQIVVKDDDAVFGKYKAAEKAAEFRNESVRDAYTRTPGSLLPSKESRMRDNITENLNTQRQYAQHEFNKAWTRDVVGSAE</sequence>
<dbReference type="RefSeq" id="WP_332614059.1">
    <property type="nucleotide sequence ID" value="NZ_JAXGFP010000001.1"/>
</dbReference>
<dbReference type="InterPro" id="IPR040561">
    <property type="entry name" value="LPD38"/>
</dbReference>
<feature type="compositionally biased region" description="Polar residues" evidence="1">
    <location>
        <begin position="461"/>
        <end position="472"/>
    </location>
</feature>
<feature type="region of interest" description="Disordered" evidence="1">
    <location>
        <begin position="1041"/>
        <end position="1073"/>
    </location>
</feature>
<feature type="domain" description="Large polyvalent protein associated" evidence="3">
    <location>
        <begin position="2042"/>
        <end position="2242"/>
    </location>
</feature>
<dbReference type="Pfam" id="PF18857">
    <property type="entry name" value="LPD38"/>
    <property type="match status" value="1"/>
</dbReference>
<keyword evidence="5" id="KW-1185">Reference proteome</keyword>
<name>A0ABU7YUM0_9GAMM</name>
<proteinExistence type="predicted"/>
<dbReference type="PANTHER" id="PTHR48125:SF10">
    <property type="entry name" value="OS12G0136300 PROTEIN"/>
    <property type="match status" value="1"/>
</dbReference>
<evidence type="ECO:0000256" key="1">
    <source>
        <dbReference type="SAM" id="MobiDB-lite"/>
    </source>
</evidence>
<protein>
    <submittedName>
        <fullName evidence="4">LPD38 domain-containing protein</fullName>
    </submittedName>
</protein>
<comment type="caution">
    <text evidence="4">The sequence shown here is derived from an EMBL/GenBank/DDBJ whole genome shotgun (WGS) entry which is preliminary data.</text>
</comment>
<accession>A0ABU7YUM0</accession>
<feature type="region of interest" description="Disordered" evidence="1">
    <location>
        <begin position="352"/>
        <end position="379"/>
    </location>
</feature>
<feature type="compositionally biased region" description="Low complexity" evidence="1">
    <location>
        <begin position="445"/>
        <end position="457"/>
    </location>
</feature>
<feature type="compositionally biased region" description="Pro residues" evidence="1">
    <location>
        <begin position="356"/>
        <end position="372"/>
    </location>
</feature>
<feature type="region of interest" description="Disordered" evidence="1">
    <location>
        <begin position="782"/>
        <end position="807"/>
    </location>
</feature>
<dbReference type="InterPro" id="IPR049522">
    <property type="entry name" value="ART-PolyVal_dom"/>
</dbReference>
<evidence type="ECO:0000259" key="2">
    <source>
        <dbReference type="Pfam" id="PF18760"/>
    </source>
</evidence>
<gene>
    <name evidence="4" type="ORF">SNE34_01545</name>
</gene>
<feature type="region of interest" description="Disordered" evidence="1">
    <location>
        <begin position="824"/>
        <end position="847"/>
    </location>
</feature>
<feature type="domain" description="ART-PolyVal-like" evidence="2">
    <location>
        <begin position="894"/>
        <end position="1030"/>
    </location>
</feature>
<evidence type="ECO:0000313" key="5">
    <source>
        <dbReference type="Proteomes" id="UP001355056"/>
    </source>
</evidence>
<evidence type="ECO:0000259" key="3">
    <source>
        <dbReference type="Pfam" id="PF18857"/>
    </source>
</evidence>
<dbReference type="Pfam" id="PF18760">
    <property type="entry name" value="ART-PolyVal"/>
    <property type="match status" value="1"/>
</dbReference>
<feature type="region of interest" description="Disordered" evidence="1">
    <location>
        <begin position="429"/>
        <end position="510"/>
    </location>
</feature>
<evidence type="ECO:0000313" key="4">
    <source>
        <dbReference type="EMBL" id="MEG3182699.1"/>
    </source>
</evidence>
<organism evidence="4 5">
    <name type="scientific">Novilysobacter erysipheiresistens</name>
    <dbReference type="NCBI Taxonomy" id="1749332"/>
    <lineage>
        <taxon>Bacteria</taxon>
        <taxon>Pseudomonadati</taxon>
        <taxon>Pseudomonadota</taxon>
        <taxon>Gammaproteobacteria</taxon>
        <taxon>Lysobacterales</taxon>
        <taxon>Lysobacteraceae</taxon>
        <taxon>Novilysobacter</taxon>
    </lineage>
</organism>
<reference evidence="4 5" key="1">
    <citation type="journal article" date="2016" name="Int. J. Syst. Evol. Microbiol.">
        <title>Lysobacter erysipheiresistens sp. nov., an antagonist of powdery mildew, isolated from tobacco-cultivated soil.</title>
        <authorList>
            <person name="Xie B."/>
            <person name="Li T."/>
            <person name="Lin X."/>
            <person name="Wang C.J."/>
            <person name="Chen Y.J."/>
            <person name="Liu W.J."/>
            <person name="Zhao Z.W."/>
        </authorList>
    </citation>
    <scope>NUCLEOTIDE SEQUENCE [LARGE SCALE GENOMIC DNA]</scope>
    <source>
        <strain evidence="4 5">RS-LYSO-3</strain>
    </source>
</reference>
<dbReference type="PANTHER" id="PTHR48125">
    <property type="entry name" value="LP07818P1"/>
    <property type="match status" value="1"/>
</dbReference>